<dbReference type="InterPro" id="IPR002052">
    <property type="entry name" value="DNA_methylase_N6_adenine_CS"/>
</dbReference>
<dbReference type="GO" id="GO:0005737">
    <property type="term" value="C:cytoplasm"/>
    <property type="evidence" value="ECO:0007669"/>
    <property type="project" value="TreeGrafter"/>
</dbReference>
<keyword evidence="2" id="KW-0808">Transferase</keyword>
<dbReference type="OMA" id="AFNKWSR"/>
<dbReference type="PROSITE" id="PS00092">
    <property type="entry name" value="N6_MTASE"/>
    <property type="match status" value="1"/>
</dbReference>
<organism evidence="5 6">
    <name type="scientific">Cyanidioschyzon merolae (strain NIES-3377 / 10D)</name>
    <name type="common">Unicellular red alga</name>
    <dbReference type="NCBI Taxonomy" id="280699"/>
    <lineage>
        <taxon>Eukaryota</taxon>
        <taxon>Rhodophyta</taxon>
        <taxon>Bangiophyceae</taxon>
        <taxon>Cyanidiales</taxon>
        <taxon>Cyanidiaceae</taxon>
        <taxon>Cyanidioschyzon</taxon>
    </lineage>
</organism>
<dbReference type="SUPFAM" id="SSF53335">
    <property type="entry name" value="S-adenosyl-L-methionine-dependent methyltransferases"/>
    <property type="match status" value="1"/>
</dbReference>
<dbReference type="AlphaFoldDB" id="M1V9P1"/>
<dbReference type="Gene3D" id="3.40.50.150">
    <property type="entry name" value="Vaccinia Virus protein VP39"/>
    <property type="match status" value="1"/>
</dbReference>
<dbReference type="InterPro" id="IPR029063">
    <property type="entry name" value="SAM-dependent_MTases_sf"/>
</dbReference>
<evidence type="ECO:0000256" key="3">
    <source>
        <dbReference type="SAM" id="MobiDB-lite"/>
    </source>
</evidence>
<dbReference type="RefSeq" id="XP_005537695.1">
    <property type="nucleotide sequence ID" value="XM_005537638.1"/>
</dbReference>
<proteinExistence type="predicted"/>
<evidence type="ECO:0000313" key="6">
    <source>
        <dbReference type="Proteomes" id="UP000007014"/>
    </source>
</evidence>
<keyword evidence="1" id="KW-0489">Methyltransferase</keyword>
<sequence>MCNCFRRGDLDTNDNVRTYHIWWRRSNHPKTFADLELQCLFDTVRAPEALDASAASSSPEHSGGDLSHRVFGVTEQCILHRHQQSAFAVSLGLTDAEARAVARRAVLVHAVYRLWCSGTSHADCAALLDSLCKAGGLKYALPKDASYFRFEQASHGKRLSMTQQQRNLQIYAKLLDHWTTVEQRTIQLSGDDVERIALLEDHELAADCGARVLVGRRLAPGGQLCPVHRYRLSARPFIGTTSMDAELAFLMANVAGIGPGQTVLDPYVGTGSILIASAVLGASQVLGSDLDRWVLYGTSHTARRRHRNGTAGRESQTKSDSQITLLRASPGRTCTTSTIEEHPANATNRVHALEARTHDRNIAQRYHILDNFRFYGIPRHQWPELVRMDLLEPAWAVPDPARPERFGWCDAIVCDPPYGIREGTRQASRACAGDSDEERTSRTMRRRRAPFAAHLEALFRLAARVLCPGGRLVFWLPAVAALTAYDLPRHASFEYIGVPCCQRMRGDLRRYLLVLRKTDRMFPSAAAASSPEVFYEEAPPHYQRAHEDLAARLFRVAERSEQLLQAPNPSRTTVPAADSGTGDAETAVP</sequence>
<dbReference type="GO" id="GO:0008168">
    <property type="term" value="F:methyltransferase activity"/>
    <property type="evidence" value="ECO:0007669"/>
    <property type="project" value="UniProtKB-KW"/>
</dbReference>
<dbReference type="EMBL" id="AP006497">
    <property type="protein sequence ID" value="BAM81659.1"/>
    <property type="molecule type" value="Genomic_DNA"/>
</dbReference>
<dbReference type="Pfam" id="PF01170">
    <property type="entry name" value="UPF0020"/>
    <property type="match status" value="1"/>
</dbReference>
<dbReference type="KEGG" id="cme:CYME_CMO333C"/>
<evidence type="ECO:0000256" key="1">
    <source>
        <dbReference type="ARBA" id="ARBA00022603"/>
    </source>
</evidence>
<dbReference type="GO" id="GO:0043527">
    <property type="term" value="C:tRNA methyltransferase complex"/>
    <property type="evidence" value="ECO:0007669"/>
    <property type="project" value="UniProtKB-ARBA"/>
</dbReference>
<dbReference type="GO" id="GO:0003676">
    <property type="term" value="F:nucleic acid binding"/>
    <property type="evidence" value="ECO:0007669"/>
    <property type="project" value="InterPro"/>
</dbReference>
<dbReference type="Proteomes" id="UP000007014">
    <property type="component" value="Chromosome 15"/>
</dbReference>
<feature type="domain" description="Ribosomal RNA large subunit methyltransferase K/L-like methyltransferase" evidence="4">
    <location>
        <begin position="234"/>
        <end position="295"/>
    </location>
</feature>
<feature type="region of interest" description="Disordered" evidence="3">
    <location>
        <begin position="425"/>
        <end position="444"/>
    </location>
</feature>
<dbReference type="InterPro" id="IPR000241">
    <property type="entry name" value="RlmKL-like_Mtase"/>
</dbReference>
<gene>
    <name evidence="5" type="ORF">CYME_CMO333C</name>
</gene>
<dbReference type="STRING" id="280699.M1V9P1"/>
<evidence type="ECO:0000259" key="4">
    <source>
        <dbReference type="Pfam" id="PF01170"/>
    </source>
</evidence>
<accession>M1V9P1</accession>
<dbReference type="GO" id="GO:0032259">
    <property type="term" value="P:methylation"/>
    <property type="evidence" value="ECO:0007669"/>
    <property type="project" value="UniProtKB-KW"/>
</dbReference>
<reference evidence="5 6" key="1">
    <citation type="journal article" date="2004" name="Nature">
        <title>Genome sequence of the ultrasmall unicellular red alga Cyanidioschyzon merolae 10D.</title>
        <authorList>
            <person name="Matsuzaki M."/>
            <person name="Misumi O."/>
            <person name="Shin-i T."/>
            <person name="Maruyama S."/>
            <person name="Takahara M."/>
            <person name="Miyagishima S."/>
            <person name="Mori T."/>
            <person name="Nishida K."/>
            <person name="Yagisawa F."/>
            <person name="Nishida K."/>
            <person name="Yoshida Y."/>
            <person name="Nishimura Y."/>
            <person name="Nakao S."/>
            <person name="Kobayashi T."/>
            <person name="Momoyama Y."/>
            <person name="Higashiyama T."/>
            <person name="Minoda A."/>
            <person name="Sano M."/>
            <person name="Nomoto H."/>
            <person name="Oishi K."/>
            <person name="Hayashi H."/>
            <person name="Ohta F."/>
            <person name="Nishizaka S."/>
            <person name="Haga S."/>
            <person name="Miura S."/>
            <person name="Morishita T."/>
            <person name="Kabeya Y."/>
            <person name="Terasawa K."/>
            <person name="Suzuki Y."/>
            <person name="Ishii Y."/>
            <person name="Asakawa S."/>
            <person name="Takano H."/>
            <person name="Ohta N."/>
            <person name="Kuroiwa H."/>
            <person name="Tanaka K."/>
            <person name="Shimizu N."/>
            <person name="Sugano S."/>
            <person name="Sato N."/>
            <person name="Nozaki H."/>
            <person name="Ogasawara N."/>
            <person name="Kohara Y."/>
            <person name="Kuroiwa T."/>
        </authorList>
    </citation>
    <scope>NUCLEOTIDE SEQUENCE [LARGE SCALE GENOMIC DNA]</scope>
    <source>
        <strain evidence="5 6">10D</strain>
    </source>
</reference>
<feature type="compositionally biased region" description="Polar residues" evidence="3">
    <location>
        <begin position="562"/>
        <end position="573"/>
    </location>
</feature>
<dbReference type="HOGENOM" id="CLU_463351_0_0_1"/>
<dbReference type="Gramene" id="CMO333CT">
    <property type="protein sequence ID" value="CMO333CT"/>
    <property type="gene ID" value="CMO333C"/>
</dbReference>
<name>M1V9P1_CYAM1</name>
<evidence type="ECO:0000313" key="5">
    <source>
        <dbReference type="EMBL" id="BAM81659.1"/>
    </source>
</evidence>
<dbReference type="GeneID" id="16995823"/>
<dbReference type="OrthoDB" id="333024at2759"/>
<keyword evidence="6" id="KW-1185">Reference proteome</keyword>
<dbReference type="eggNOG" id="KOG2671">
    <property type="taxonomic scope" value="Eukaryota"/>
</dbReference>
<dbReference type="PANTHER" id="PTHR13370:SF3">
    <property type="entry name" value="TRNA (GUANINE(10)-N2)-METHYLTRANSFERASE HOMOLOG"/>
    <property type="match status" value="1"/>
</dbReference>
<evidence type="ECO:0000256" key="2">
    <source>
        <dbReference type="ARBA" id="ARBA00022679"/>
    </source>
</evidence>
<protein>
    <recommendedName>
        <fullName evidence="4">Ribosomal RNA large subunit methyltransferase K/L-like methyltransferase domain-containing protein</fullName>
    </recommendedName>
</protein>
<feature type="region of interest" description="Disordered" evidence="3">
    <location>
        <begin position="561"/>
        <end position="589"/>
    </location>
</feature>
<reference evidence="5 6" key="2">
    <citation type="journal article" date="2007" name="BMC Biol.">
        <title>A 100%-complete sequence reveals unusually simple genomic features in the hot-spring red alga Cyanidioschyzon merolae.</title>
        <authorList>
            <person name="Nozaki H."/>
            <person name="Takano H."/>
            <person name="Misumi O."/>
            <person name="Terasawa K."/>
            <person name="Matsuzaki M."/>
            <person name="Maruyama S."/>
            <person name="Nishida K."/>
            <person name="Yagisawa F."/>
            <person name="Yoshida Y."/>
            <person name="Fujiwara T."/>
            <person name="Takio S."/>
            <person name="Tamura K."/>
            <person name="Chung S.J."/>
            <person name="Nakamura S."/>
            <person name="Kuroiwa H."/>
            <person name="Tanaka K."/>
            <person name="Sato N."/>
            <person name="Kuroiwa T."/>
        </authorList>
    </citation>
    <scope>NUCLEOTIDE SEQUENCE [LARGE SCALE GENOMIC DNA]</scope>
    <source>
        <strain evidence="5 6">10D</strain>
    </source>
</reference>
<dbReference type="PANTHER" id="PTHR13370">
    <property type="entry name" value="RNA METHYLASE-RELATED"/>
    <property type="match status" value="1"/>
</dbReference>